<dbReference type="PANTHER" id="PTHR46904:SF1">
    <property type="entry name" value="CENTROMERE PROTEIN T"/>
    <property type="match status" value="1"/>
</dbReference>
<dbReference type="Proteomes" id="UP000033140">
    <property type="component" value="Unassembled WGS sequence"/>
</dbReference>
<evidence type="ECO:0000256" key="1">
    <source>
        <dbReference type="ARBA" id="ARBA00004123"/>
    </source>
</evidence>
<reference evidence="8 9" key="1">
    <citation type="journal article" date="2011" name="J. Gen. Appl. Microbiol.">
        <title>Draft genome sequencing of the enigmatic yeast Saitoella complicata.</title>
        <authorList>
            <person name="Nishida H."/>
            <person name="Hamamoto M."/>
            <person name="Sugiyama J."/>
        </authorList>
    </citation>
    <scope>NUCLEOTIDE SEQUENCE [LARGE SCALE GENOMIC DNA]</scope>
    <source>
        <strain evidence="8 9">NRRL Y-17804</strain>
    </source>
</reference>
<feature type="compositionally biased region" description="Polar residues" evidence="6">
    <location>
        <begin position="316"/>
        <end position="329"/>
    </location>
</feature>
<dbReference type="OrthoDB" id="10071681at2759"/>
<dbReference type="PANTHER" id="PTHR46904">
    <property type="entry name" value="CENTROMERE PROTEIN T"/>
    <property type="match status" value="1"/>
</dbReference>
<dbReference type="EMBL" id="BACD03000073">
    <property type="protein sequence ID" value="GAO52538.1"/>
    <property type="molecule type" value="Genomic_DNA"/>
</dbReference>
<reference evidence="8 9" key="2">
    <citation type="journal article" date="2014" name="J. Gen. Appl. Microbiol.">
        <title>The early diverging ascomycetous budding yeast Saitoella complicata has three histone deacetylases belonging to the Clr6, Hos2, and Rpd3 lineages.</title>
        <authorList>
            <person name="Nishida H."/>
            <person name="Matsumoto T."/>
            <person name="Kondo S."/>
            <person name="Hamamoto M."/>
            <person name="Yoshikawa H."/>
        </authorList>
    </citation>
    <scope>NUCLEOTIDE SEQUENCE [LARGE SCALE GENOMIC DNA]</scope>
    <source>
        <strain evidence="8 9">NRRL Y-17804</strain>
    </source>
</reference>
<feature type="region of interest" description="Disordered" evidence="6">
    <location>
        <begin position="147"/>
        <end position="176"/>
    </location>
</feature>
<dbReference type="InterPro" id="IPR028255">
    <property type="entry name" value="CENP-T"/>
</dbReference>
<dbReference type="STRING" id="698492.A0A0E9NS05"/>
<dbReference type="SUPFAM" id="SSF47113">
    <property type="entry name" value="Histone-fold"/>
    <property type="match status" value="1"/>
</dbReference>
<evidence type="ECO:0000256" key="2">
    <source>
        <dbReference type="ARBA" id="ARBA00004286"/>
    </source>
</evidence>
<proteinExistence type="inferred from homology"/>
<feature type="domain" description="CENP-T/Histone H4 histone fold" evidence="7">
    <location>
        <begin position="348"/>
        <end position="445"/>
    </location>
</feature>
<feature type="region of interest" description="Disordered" evidence="6">
    <location>
        <begin position="40"/>
        <end position="84"/>
    </location>
</feature>
<dbReference type="GO" id="GO:0000776">
    <property type="term" value="C:kinetochore"/>
    <property type="evidence" value="ECO:0007669"/>
    <property type="project" value="InterPro"/>
</dbReference>
<keyword evidence="9" id="KW-1185">Reference proteome</keyword>
<dbReference type="Gene3D" id="1.10.20.10">
    <property type="entry name" value="Histone, subunit A"/>
    <property type="match status" value="1"/>
</dbReference>
<evidence type="ECO:0000256" key="3">
    <source>
        <dbReference type="ARBA" id="ARBA00010137"/>
    </source>
</evidence>
<comment type="caution">
    <text evidence="8">The sequence shown here is derived from an EMBL/GenBank/DDBJ whole genome shotgun (WGS) entry which is preliminary data.</text>
</comment>
<dbReference type="GO" id="GO:0051382">
    <property type="term" value="P:kinetochore assembly"/>
    <property type="evidence" value="ECO:0007669"/>
    <property type="project" value="InterPro"/>
</dbReference>
<dbReference type="GO" id="GO:0005634">
    <property type="term" value="C:nucleus"/>
    <property type="evidence" value="ECO:0007669"/>
    <property type="project" value="UniProtKB-SubCell"/>
</dbReference>
<dbReference type="GO" id="GO:0046982">
    <property type="term" value="F:protein heterodimerization activity"/>
    <property type="evidence" value="ECO:0007669"/>
    <property type="project" value="InterPro"/>
</dbReference>
<evidence type="ECO:0000256" key="6">
    <source>
        <dbReference type="SAM" id="MobiDB-lite"/>
    </source>
</evidence>
<evidence type="ECO:0000256" key="5">
    <source>
        <dbReference type="ARBA" id="ARBA00023242"/>
    </source>
</evidence>
<dbReference type="InterPro" id="IPR009072">
    <property type="entry name" value="Histone-fold"/>
</dbReference>
<feature type="region of interest" description="Disordered" evidence="6">
    <location>
        <begin position="316"/>
        <end position="337"/>
    </location>
</feature>
<feature type="region of interest" description="Disordered" evidence="6">
    <location>
        <begin position="109"/>
        <end position="128"/>
    </location>
</feature>
<dbReference type="RefSeq" id="XP_019021690.1">
    <property type="nucleotide sequence ID" value="XM_019168034.1"/>
</dbReference>
<organism evidence="8 9">
    <name type="scientific">Saitoella complicata (strain BCRC 22490 / CBS 7301 / JCM 7358 / NBRC 10748 / NRRL Y-17804)</name>
    <dbReference type="NCBI Taxonomy" id="698492"/>
    <lineage>
        <taxon>Eukaryota</taxon>
        <taxon>Fungi</taxon>
        <taxon>Dikarya</taxon>
        <taxon>Ascomycota</taxon>
        <taxon>Taphrinomycotina</taxon>
        <taxon>Taphrinomycotina incertae sedis</taxon>
        <taxon>Saitoella</taxon>
    </lineage>
</organism>
<evidence type="ECO:0000256" key="4">
    <source>
        <dbReference type="ARBA" id="ARBA00022454"/>
    </source>
</evidence>
<accession>A0A0E9NS05</accession>
<dbReference type="Pfam" id="PF15511">
    <property type="entry name" value="CENP-T_C"/>
    <property type="match status" value="1"/>
</dbReference>
<sequence length="454" mass="49968">MDTPIRRTATTANNENTTRTPATARRLTALQTPRRVISELPTSAARLGTLQQTPRRPRDGAPTPHTVRALQQRATPGRRRSGKLRGVATYTPRDDLRALSKALQRHMAPTPAGPLVKANETPNQPTASINRANTSIQVIEPRRYSIPIRKDTGPAALPDPSPLVADKRSPQSPANDVRLDSLAALKSPREGEVGGYTEGGDTTMHTVMSVEAGRRQSNLRSSMAFGDDSLAAFIDAGDYSIGDGSFVGNQLYDLENMEDDMVEMEEERRHTINPEQDTLDLRAAFLRTRENIEGLDGARQSESEDDLDQGALSWAQVSGPVTHNTTNKPARTARKNKMVPKRYTKRGTLVSALPRSVVKKLCTKYCAIPISVDALDAITEASHAFFEQASEDAATYATHAGRKTIEDVDIWQLMRRQRLVGSKTTLSTLAQRHLPRELADEIHAQTRSKSNKRS</sequence>
<protein>
    <recommendedName>
        <fullName evidence="7">CENP-T/Histone H4 histone fold domain-containing protein</fullName>
    </recommendedName>
</protein>
<comment type="similarity">
    <text evidence="3">Belongs to the CENP-T/CNN1 family.</text>
</comment>
<comment type="subcellular location">
    <subcellularLocation>
        <location evidence="2">Chromosome</location>
    </subcellularLocation>
    <subcellularLocation>
        <location evidence="1">Nucleus</location>
    </subcellularLocation>
</comment>
<keyword evidence="5" id="KW-0539">Nucleus</keyword>
<keyword evidence="4" id="KW-0158">Chromosome</keyword>
<dbReference type="GO" id="GO:0000278">
    <property type="term" value="P:mitotic cell cycle"/>
    <property type="evidence" value="ECO:0007669"/>
    <property type="project" value="TreeGrafter"/>
</dbReference>
<dbReference type="GO" id="GO:0007059">
    <property type="term" value="P:chromosome segregation"/>
    <property type="evidence" value="ECO:0007669"/>
    <property type="project" value="TreeGrafter"/>
</dbReference>
<evidence type="ECO:0000313" key="9">
    <source>
        <dbReference type="Proteomes" id="UP000033140"/>
    </source>
</evidence>
<gene>
    <name evidence="8" type="ORF">G7K_6612-t1</name>
</gene>
<dbReference type="CDD" id="cd22920">
    <property type="entry name" value="HFD_CENP-T"/>
    <property type="match status" value="1"/>
</dbReference>
<dbReference type="AlphaFoldDB" id="A0A0E9NS05"/>
<evidence type="ECO:0000259" key="7">
    <source>
        <dbReference type="Pfam" id="PF15511"/>
    </source>
</evidence>
<dbReference type="GO" id="GO:0003677">
    <property type="term" value="F:DNA binding"/>
    <property type="evidence" value="ECO:0007669"/>
    <property type="project" value="InterPro"/>
</dbReference>
<feature type="region of interest" description="Disordered" evidence="6">
    <location>
        <begin position="1"/>
        <end position="23"/>
    </location>
</feature>
<evidence type="ECO:0000313" key="8">
    <source>
        <dbReference type="EMBL" id="GAO52538.1"/>
    </source>
</evidence>
<reference evidence="8 9" key="3">
    <citation type="journal article" date="2015" name="Genome Announc.">
        <title>Draft Genome Sequence of the Archiascomycetous Yeast Saitoella complicata.</title>
        <authorList>
            <person name="Yamauchi K."/>
            <person name="Kondo S."/>
            <person name="Hamamoto M."/>
            <person name="Takahashi Y."/>
            <person name="Ogura Y."/>
            <person name="Hayashi T."/>
            <person name="Nishida H."/>
        </authorList>
    </citation>
    <scope>NUCLEOTIDE SEQUENCE [LARGE SCALE GENOMIC DNA]</scope>
    <source>
        <strain evidence="8 9">NRRL Y-17804</strain>
    </source>
</reference>
<dbReference type="InterPro" id="IPR035425">
    <property type="entry name" value="CENP-T/H4_C"/>
</dbReference>
<name>A0A0E9NS05_SAICN</name>